<accession>A0ABW1FC96</accession>
<dbReference type="Proteomes" id="UP001596241">
    <property type="component" value="Unassembled WGS sequence"/>
</dbReference>
<reference evidence="3" key="1">
    <citation type="journal article" date="2019" name="Int. J. Syst. Evol. Microbiol.">
        <title>The Global Catalogue of Microorganisms (GCM) 10K type strain sequencing project: providing services to taxonomists for standard genome sequencing and annotation.</title>
        <authorList>
            <consortium name="The Broad Institute Genomics Platform"/>
            <consortium name="The Broad Institute Genome Sequencing Center for Infectious Disease"/>
            <person name="Wu L."/>
            <person name="Ma J."/>
        </authorList>
    </citation>
    <scope>NUCLEOTIDE SEQUENCE [LARGE SCALE GENOMIC DNA]</scope>
    <source>
        <strain evidence="3">CGMCC 1.15809</strain>
    </source>
</reference>
<gene>
    <name evidence="2" type="ORF">ACFP3M_01435</name>
</gene>
<dbReference type="RefSeq" id="WP_345081692.1">
    <property type="nucleotide sequence ID" value="NZ_BAAAWG010000006.1"/>
</dbReference>
<proteinExistence type="predicted"/>
<evidence type="ECO:0000313" key="2">
    <source>
        <dbReference type="EMBL" id="MFC5891494.1"/>
    </source>
</evidence>
<protein>
    <submittedName>
        <fullName evidence="2">Pyrroloquinoline quinone peptide PqqA</fullName>
    </submittedName>
</protein>
<name>A0ABW1FC96_9ACTN</name>
<feature type="compositionally biased region" description="Low complexity" evidence="1">
    <location>
        <begin position="20"/>
        <end position="35"/>
    </location>
</feature>
<evidence type="ECO:0000256" key="1">
    <source>
        <dbReference type="SAM" id="MobiDB-lite"/>
    </source>
</evidence>
<keyword evidence="3" id="KW-1185">Reference proteome</keyword>
<evidence type="ECO:0000313" key="3">
    <source>
        <dbReference type="Proteomes" id="UP001596241"/>
    </source>
</evidence>
<feature type="region of interest" description="Disordered" evidence="1">
    <location>
        <begin position="1"/>
        <end position="35"/>
    </location>
</feature>
<sequence length="59" mass="6142">MTSLPTVRTPHTADAPSTETPAAAPRPHGAARPATAWATPGYTVIDAALEVTAYRLADR</sequence>
<organism evidence="2 3">
    <name type="scientific">Streptomyces ramulosus</name>
    <dbReference type="NCBI Taxonomy" id="47762"/>
    <lineage>
        <taxon>Bacteria</taxon>
        <taxon>Bacillati</taxon>
        <taxon>Actinomycetota</taxon>
        <taxon>Actinomycetes</taxon>
        <taxon>Kitasatosporales</taxon>
        <taxon>Streptomycetaceae</taxon>
        <taxon>Streptomyces</taxon>
    </lineage>
</organism>
<dbReference type="EMBL" id="JBHSPW010000001">
    <property type="protein sequence ID" value="MFC5891494.1"/>
    <property type="molecule type" value="Genomic_DNA"/>
</dbReference>
<comment type="caution">
    <text evidence="2">The sequence shown here is derived from an EMBL/GenBank/DDBJ whole genome shotgun (WGS) entry which is preliminary data.</text>
</comment>